<dbReference type="AlphaFoldDB" id="T1FPT5"/>
<evidence type="ECO:0008006" key="5">
    <source>
        <dbReference type="Google" id="ProtNLM"/>
    </source>
</evidence>
<evidence type="ECO:0000256" key="1">
    <source>
        <dbReference type="SAM" id="SignalP"/>
    </source>
</evidence>
<name>T1FPT5_HELRO</name>
<dbReference type="KEGG" id="hro:HELRODRAFT_188264"/>
<dbReference type="InParanoid" id="T1FPT5"/>
<accession>T1FPT5</accession>
<evidence type="ECO:0000313" key="2">
    <source>
        <dbReference type="EMBL" id="ESO06108.1"/>
    </source>
</evidence>
<reference evidence="2 4" key="2">
    <citation type="journal article" date="2013" name="Nature">
        <title>Insights into bilaterian evolution from three spiralian genomes.</title>
        <authorList>
            <person name="Simakov O."/>
            <person name="Marletaz F."/>
            <person name="Cho S.J."/>
            <person name="Edsinger-Gonzales E."/>
            <person name="Havlak P."/>
            <person name="Hellsten U."/>
            <person name="Kuo D.H."/>
            <person name="Larsson T."/>
            <person name="Lv J."/>
            <person name="Arendt D."/>
            <person name="Savage R."/>
            <person name="Osoegawa K."/>
            <person name="de Jong P."/>
            <person name="Grimwood J."/>
            <person name="Chapman J.A."/>
            <person name="Shapiro H."/>
            <person name="Aerts A."/>
            <person name="Otillar R.P."/>
            <person name="Terry A.Y."/>
            <person name="Boore J.L."/>
            <person name="Grigoriev I.V."/>
            <person name="Lindberg D.R."/>
            <person name="Seaver E.C."/>
            <person name="Weisblat D.A."/>
            <person name="Putnam N.H."/>
            <person name="Rokhsar D.S."/>
        </authorList>
    </citation>
    <scope>NUCLEOTIDE SEQUENCE</scope>
</reference>
<evidence type="ECO:0000313" key="4">
    <source>
        <dbReference type="Proteomes" id="UP000015101"/>
    </source>
</evidence>
<dbReference type="Proteomes" id="UP000015101">
    <property type="component" value="Unassembled WGS sequence"/>
</dbReference>
<protein>
    <recommendedName>
        <fullName evidence="5">Secreted protein</fullName>
    </recommendedName>
</protein>
<dbReference type="GeneID" id="20210832"/>
<reference evidence="4" key="1">
    <citation type="submission" date="2012-12" db="EMBL/GenBank/DDBJ databases">
        <authorList>
            <person name="Hellsten U."/>
            <person name="Grimwood J."/>
            <person name="Chapman J.A."/>
            <person name="Shapiro H."/>
            <person name="Aerts A."/>
            <person name="Otillar R.P."/>
            <person name="Terry A.Y."/>
            <person name="Boore J.L."/>
            <person name="Simakov O."/>
            <person name="Marletaz F."/>
            <person name="Cho S.-J."/>
            <person name="Edsinger-Gonzales E."/>
            <person name="Havlak P."/>
            <person name="Kuo D.-H."/>
            <person name="Larsson T."/>
            <person name="Lv J."/>
            <person name="Arendt D."/>
            <person name="Savage R."/>
            <person name="Osoegawa K."/>
            <person name="de Jong P."/>
            <person name="Lindberg D.R."/>
            <person name="Seaver E.C."/>
            <person name="Weisblat D.A."/>
            <person name="Putnam N.H."/>
            <person name="Grigoriev I.V."/>
            <person name="Rokhsar D.S."/>
        </authorList>
    </citation>
    <scope>NUCLEOTIDE SEQUENCE</scope>
</reference>
<dbReference type="EMBL" id="AMQM01000554">
    <property type="status" value="NOT_ANNOTATED_CDS"/>
    <property type="molecule type" value="Genomic_DNA"/>
</dbReference>
<keyword evidence="4" id="KW-1185">Reference proteome</keyword>
<feature type="signal peptide" evidence="1">
    <location>
        <begin position="1"/>
        <end position="28"/>
    </location>
</feature>
<keyword evidence="1" id="KW-0732">Signal</keyword>
<dbReference type="CTD" id="20210832"/>
<reference evidence="3" key="3">
    <citation type="submission" date="2015-06" db="UniProtKB">
        <authorList>
            <consortium name="EnsemblMetazoa"/>
        </authorList>
    </citation>
    <scope>IDENTIFICATION</scope>
</reference>
<organism evidence="3 4">
    <name type="scientific">Helobdella robusta</name>
    <name type="common">Californian leech</name>
    <dbReference type="NCBI Taxonomy" id="6412"/>
    <lineage>
        <taxon>Eukaryota</taxon>
        <taxon>Metazoa</taxon>
        <taxon>Spiralia</taxon>
        <taxon>Lophotrochozoa</taxon>
        <taxon>Annelida</taxon>
        <taxon>Clitellata</taxon>
        <taxon>Hirudinea</taxon>
        <taxon>Rhynchobdellida</taxon>
        <taxon>Glossiphoniidae</taxon>
        <taxon>Helobdella</taxon>
    </lineage>
</organism>
<dbReference type="EnsemblMetazoa" id="HelroT188264">
    <property type="protein sequence ID" value="HelroP188264"/>
    <property type="gene ID" value="HelroG188264"/>
</dbReference>
<dbReference type="HOGENOM" id="CLU_1983966_0_0_1"/>
<dbReference type="RefSeq" id="XP_009015476.1">
    <property type="nucleotide sequence ID" value="XM_009017228.1"/>
</dbReference>
<evidence type="ECO:0000313" key="3">
    <source>
        <dbReference type="EnsemblMetazoa" id="HelroP188264"/>
    </source>
</evidence>
<gene>
    <name evidence="3" type="primary">20210832</name>
    <name evidence="2" type="ORF">HELRODRAFT_188264</name>
</gene>
<dbReference type="EMBL" id="KB096324">
    <property type="protein sequence ID" value="ESO06108.1"/>
    <property type="molecule type" value="Genomic_DNA"/>
</dbReference>
<sequence>MRPYAFNCFKMMLLLLFFIFWSQQTVKTEPARRKVFQSCDQTVFIKYITKICSLVAKRSVEDEESWLGGNVVSPTMPVVTESVEPVKSRRVKRWWRHSRCAVWRAAPSAPSLNTVMHEDKKTPFCI</sequence>
<feature type="chain" id="PRO_5010980836" description="Secreted protein" evidence="1">
    <location>
        <begin position="29"/>
        <end position="126"/>
    </location>
</feature>
<proteinExistence type="predicted"/>